<proteinExistence type="predicted"/>
<evidence type="ECO:0000313" key="2">
    <source>
        <dbReference type="Proteomes" id="UP000294847"/>
    </source>
</evidence>
<dbReference type="EMBL" id="CP034207">
    <property type="protein sequence ID" value="QBZ60535.1"/>
    <property type="molecule type" value="Genomic_DNA"/>
</dbReference>
<protein>
    <submittedName>
        <fullName evidence="1">Uncharacterized protein</fullName>
    </submittedName>
</protein>
<name>A0A4P7NF79_PYROR</name>
<reference evidence="1 2" key="1">
    <citation type="journal article" date="2019" name="Mol. Biol. Evol.">
        <title>Blast fungal genomes show frequent chromosomal changes, gene gains and losses, and effector gene turnover.</title>
        <authorList>
            <person name="Gomez Luciano L.B."/>
            <person name="Jason Tsai I."/>
            <person name="Chuma I."/>
            <person name="Tosa Y."/>
            <person name="Chen Y.H."/>
            <person name="Li J.Y."/>
            <person name="Li M.Y."/>
            <person name="Jade Lu M.Y."/>
            <person name="Nakayashiki H."/>
            <person name="Li W.H."/>
        </authorList>
    </citation>
    <scope>NUCLEOTIDE SEQUENCE [LARGE SCALE GENOMIC DNA]</scope>
    <source>
        <strain evidence="1">MZ5-1-6</strain>
    </source>
</reference>
<dbReference type="SMR" id="A0A4P7NF79"/>
<gene>
    <name evidence="1" type="ORF">PoMZ_07477</name>
</gene>
<dbReference type="AlphaFoldDB" id="A0A4P7NF79"/>
<evidence type="ECO:0000313" key="1">
    <source>
        <dbReference type="EMBL" id="QBZ60535.1"/>
    </source>
</evidence>
<dbReference type="OMA" id="NLQCNVD"/>
<dbReference type="VEuPathDB" id="FungiDB:M_BR32_EuGene_00033861"/>
<sequence>MHAQQYIIAALMAFGAAVTEARALEPRQLGDLACNVARLQIVNALSATKKNVGDIQDPTVKAGAQAGLKQSQDAIGVIGKAIISGSKAPANARDDVAAGLTATGTALQGGSKDDKAVADATSNLTKAAKAGQDVVAKCK</sequence>
<organism evidence="1 2">
    <name type="scientific">Pyricularia oryzae</name>
    <name type="common">Rice blast fungus</name>
    <name type="synonym">Magnaporthe oryzae</name>
    <dbReference type="NCBI Taxonomy" id="318829"/>
    <lineage>
        <taxon>Eukaryota</taxon>
        <taxon>Fungi</taxon>
        <taxon>Dikarya</taxon>
        <taxon>Ascomycota</taxon>
        <taxon>Pezizomycotina</taxon>
        <taxon>Sordariomycetes</taxon>
        <taxon>Sordariomycetidae</taxon>
        <taxon>Magnaporthales</taxon>
        <taxon>Pyriculariaceae</taxon>
        <taxon>Pyricularia</taxon>
    </lineage>
</organism>
<accession>A0A4P7NF79</accession>
<dbReference type="Proteomes" id="UP000294847">
    <property type="component" value="Chromosome 4"/>
</dbReference>